<keyword evidence="3" id="KW-1185">Reference proteome</keyword>
<feature type="compositionally biased region" description="Basic and acidic residues" evidence="1">
    <location>
        <begin position="150"/>
        <end position="162"/>
    </location>
</feature>
<feature type="compositionally biased region" description="Low complexity" evidence="1">
    <location>
        <begin position="219"/>
        <end position="240"/>
    </location>
</feature>
<comment type="caution">
    <text evidence="2">The sequence shown here is derived from an EMBL/GenBank/DDBJ whole genome shotgun (WGS) entry which is preliminary data.</text>
</comment>
<evidence type="ECO:0000313" key="3">
    <source>
        <dbReference type="Proteomes" id="UP001341840"/>
    </source>
</evidence>
<protein>
    <submittedName>
        <fullName evidence="2">Uncharacterized protein</fullName>
    </submittedName>
</protein>
<accession>A0ABU6SH48</accession>
<dbReference type="Proteomes" id="UP001341840">
    <property type="component" value="Unassembled WGS sequence"/>
</dbReference>
<dbReference type="EMBL" id="JASCZI010060707">
    <property type="protein sequence ID" value="MED6135449.1"/>
    <property type="molecule type" value="Genomic_DNA"/>
</dbReference>
<gene>
    <name evidence="2" type="ORF">PIB30_046604</name>
</gene>
<feature type="region of interest" description="Disordered" evidence="1">
    <location>
        <begin position="124"/>
        <end position="162"/>
    </location>
</feature>
<organism evidence="2 3">
    <name type="scientific">Stylosanthes scabra</name>
    <dbReference type="NCBI Taxonomy" id="79078"/>
    <lineage>
        <taxon>Eukaryota</taxon>
        <taxon>Viridiplantae</taxon>
        <taxon>Streptophyta</taxon>
        <taxon>Embryophyta</taxon>
        <taxon>Tracheophyta</taxon>
        <taxon>Spermatophyta</taxon>
        <taxon>Magnoliopsida</taxon>
        <taxon>eudicotyledons</taxon>
        <taxon>Gunneridae</taxon>
        <taxon>Pentapetalae</taxon>
        <taxon>rosids</taxon>
        <taxon>fabids</taxon>
        <taxon>Fabales</taxon>
        <taxon>Fabaceae</taxon>
        <taxon>Papilionoideae</taxon>
        <taxon>50 kb inversion clade</taxon>
        <taxon>dalbergioids sensu lato</taxon>
        <taxon>Dalbergieae</taxon>
        <taxon>Pterocarpus clade</taxon>
        <taxon>Stylosanthes</taxon>
    </lineage>
</organism>
<evidence type="ECO:0000313" key="2">
    <source>
        <dbReference type="EMBL" id="MED6135449.1"/>
    </source>
</evidence>
<name>A0ABU6SH48_9FABA</name>
<evidence type="ECO:0000256" key="1">
    <source>
        <dbReference type="SAM" id="MobiDB-lite"/>
    </source>
</evidence>
<feature type="region of interest" description="Disordered" evidence="1">
    <location>
        <begin position="219"/>
        <end position="247"/>
    </location>
</feature>
<reference evidence="2 3" key="1">
    <citation type="journal article" date="2023" name="Plants (Basel)">
        <title>Bridging the Gap: Combining Genomics and Transcriptomics Approaches to Understand Stylosanthes scabra, an Orphan Legume from the Brazilian Caatinga.</title>
        <authorList>
            <person name="Ferreira-Neto J.R.C."/>
            <person name="da Silva M.D."/>
            <person name="Binneck E."/>
            <person name="de Melo N.F."/>
            <person name="da Silva R.H."/>
            <person name="de Melo A.L.T.M."/>
            <person name="Pandolfi V."/>
            <person name="Bustamante F.O."/>
            <person name="Brasileiro-Vidal A.C."/>
            <person name="Benko-Iseppon A.M."/>
        </authorList>
    </citation>
    <scope>NUCLEOTIDE SEQUENCE [LARGE SCALE GENOMIC DNA]</scope>
    <source>
        <tissue evidence="2">Leaves</tissue>
    </source>
</reference>
<proteinExistence type="predicted"/>
<sequence length="257" mass="28121">MWYKDEGLDFLEGMKELRDDGSVMDMASIGVENDRLVELYVLHKTEVPIDGFDYDIGFIDVGDGSNSEVAGFFNVEVGLGDAGEAQQDVGEKAQEDYGVEAQDDVLVNVLVTVAYQKGKKSVSSKLSDDEGINSDEMNELDNEEDEESGGEEKEIFSSQRFKEHVRSHHAPGSLLRRPSSSFFLAISHLIERKPSSLTKTEPPSPLVLCCLSPSQDYRTSIAAGSAPSPGVASPSSDSTSQLEPPLRRLVQCRLRLS</sequence>
<feature type="compositionally biased region" description="Acidic residues" evidence="1">
    <location>
        <begin position="129"/>
        <end position="149"/>
    </location>
</feature>